<feature type="domain" description="CBS" evidence="6">
    <location>
        <begin position="203"/>
        <end position="263"/>
    </location>
</feature>
<keyword evidence="2" id="KW-0677">Repeat</keyword>
<name>A0A7S3QNI8_DUNTE</name>
<dbReference type="PANTHER" id="PTHR13780:SF35">
    <property type="entry name" value="LD22662P"/>
    <property type="match status" value="1"/>
</dbReference>
<dbReference type="SUPFAM" id="SSF54631">
    <property type="entry name" value="CBS-domain pair"/>
    <property type="match status" value="2"/>
</dbReference>
<dbReference type="AlphaFoldDB" id="A0A7S3QNI8"/>
<evidence type="ECO:0000313" key="7">
    <source>
        <dbReference type="EMBL" id="CAE0487843.1"/>
    </source>
</evidence>
<feature type="region of interest" description="Disordered" evidence="5">
    <location>
        <begin position="477"/>
        <end position="499"/>
    </location>
</feature>
<dbReference type="InterPro" id="IPR032640">
    <property type="entry name" value="AMPK1_CBM"/>
</dbReference>
<evidence type="ECO:0000256" key="3">
    <source>
        <dbReference type="ARBA" id="ARBA00023122"/>
    </source>
</evidence>
<dbReference type="PANTHER" id="PTHR13780">
    <property type="entry name" value="AMP-ACTIVATED PROTEIN KINASE, GAMMA REGULATORY SUBUNIT"/>
    <property type="match status" value="1"/>
</dbReference>
<dbReference type="InterPro" id="IPR046342">
    <property type="entry name" value="CBS_dom_sf"/>
</dbReference>
<dbReference type="PROSITE" id="PS51371">
    <property type="entry name" value="CBS"/>
    <property type="match status" value="3"/>
</dbReference>
<dbReference type="Gene3D" id="2.60.40.10">
    <property type="entry name" value="Immunoglobulins"/>
    <property type="match status" value="1"/>
</dbReference>
<dbReference type="SUPFAM" id="SSF81296">
    <property type="entry name" value="E set domains"/>
    <property type="match status" value="1"/>
</dbReference>
<feature type="domain" description="CBS" evidence="6">
    <location>
        <begin position="400"/>
        <end position="458"/>
    </location>
</feature>
<organism evidence="7">
    <name type="scientific">Dunaliella tertiolecta</name>
    <name type="common">Green alga</name>
    <dbReference type="NCBI Taxonomy" id="3047"/>
    <lineage>
        <taxon>Eukaryota</taxon>
        <taxon>Viridiplantae</taxon>
        <taxon>Chlorophyta</taxon>
        <taxon>core chlorophytes</taxon>
        <taxon>Chlorophyceae</taxon>
        <taxon>CS clade</taxon>
        <taxon>Chlamydomonadales</taxon>
        <taxon>Dunaliellaceae</taxon>
        <taxon>Dunaliella</taxon>
    </lineage>
</organism>
<protein>
    <recommendedName>
        <fullName evidence="6">CBS domain-containing protein</fullName>
    </recommendedName>
</protein>
<comment type="similarity">
    <text evidence="1">Belongs to the 5'-AMP-activated protein kinase gamma subunit family.</text>
</comment>
<dbReference type="InterPro" id="IPR050511">
    <property type="entry name" value="AMPK_gamma/SDS23_families"/>
</dbReference>
<proteinExistence type="inferred from homology"/>
<dbReference type="InterPro" id="IPR000644">
    <property type="entry name" value="CBS_dom"/>
</dbReference>
<evidence type="ECO:0000256" key="4">
    <source>
        <dbReference type="PROSITE-ProRule" id="PRU00703"/>
    </source>
</evidence>
<feature type="region of interest" description="Disordered" evidence="5">
    <location>
        <begin position="139"/>
        <end position="158"/>
    </location>
</feature>
<dbReference type="InterPro" id="IPR013783">
    <property type="entry name" value="Ig-like_fold"/>
</dbReference>
<dbReference type="CDD" id="cd02859">
    <property type="entry name" value="E_set_AMPKbeta_like_N"/>
    <property type="match status" value="1"/>
</dbReference>
<dbReference type="EMBL" id="HBIP01005753">
    <property type="protein sequence ID" value="CAE0487843.1"/>
    <property type="molecule type" value="Transcribed_RNA"/>
</dbReference>
<accession>A0A7S3QNI8</accession>
<evidence type="ECO:0000256" key="5">
    <source>
        <dbReference type="SAM" id="MobiDB-lite"/>
    </source>
</evidence>
<dbReference type="InterPro" id="IPR014756">
    <property type="entry name" value="Ig_E-set"/>
</dbReference>
<sequence length="587" mass="63343">MSFFVPTRFVWRFAGRQVHLCGSFTRWVETVPMAPGFEGNPGVFAVVVHLPPGYHQYKFIVDGKWRHDETAPFMPDPLGNVNNWLFVRRVDPPGLSGSFDHHHQHQEQQQQQQQAAAAVAAQQQQQLFSQAQLEAAAAASSSAAGQPPPAITAALDLSPPSDVDMASAEAAVVPPIVIHNPKEPDYTRKKIADFLHSHTAYELIPESGKVVVLDADLPMRQAFHALHEQGIASAPVWDSSVSSINSVISASDFINILTQLRNSIRHAGASPLSDAEMDAHTIRGLREEVALSGRETRALVYVKPDDDMAKVVHTLTHHKCSMAPILSADPGGSEIPMALHLATLSAVLACLMRHFRASLASLPLLGQPLGSLGVGTWSPDAGVAHAGVLPDSKDRRQWRKLQPLHIVTPATPLTQALGLLLDSGVSALPVVDDLKSRCLLDVYARSDITSLAKANAYSQLQWEDVTVGQALALAAPEPVTSPYQPPPSPSSPSTHPVMGGLSAELQAHQQAVLLQQQMAGTPRPEATFASPVSKANRMCICSKEDPLRTVVERLSVPGIRRVVVVQPETRRVEGVISLSDIAAYLFL</sequence>
<gene>
    <name evidence="7" type="ORF">DTER00134_LOCUS2893</name>
</gene>
<evidence type="ECO:0000259" key="6">
    <source>
        <dbReference type="PROSITE" id="PS51371"/>
    </source>
</evidence>
<evidence type="ECO:0000256" key="1">
    <source>
        <dbReference type="ARBA" id="ARBA00006750"/>
    </source>
</evidence>
<dbReference type="Pfam" id="PF00571">
    <property type="entry name" value="CBS"/>
    <property type="match status" value="2"/>
</dbReference>
<evidence type="ECO:0000256" key="2">
    <source>
        <dbReference type="ARBA" id="ARBA00022737"/>
    </source>
</evidence>
<feature type="domain" description="CBS" evidence="6">
    <location>
        <begin position="532"/>
        <end position="587"/>
    </location>
</feature>
<dbReference type="SMART" id="SM00116">
    <property type="entry name" value="CBS"/>
    <property type="match status" value="3"/>
</dbReference>
<dbReference type="Pfam" id="PF16561">
    <property type="entry name" value="AMPK1_CBM"/>
    <property type="match status" value="1"/>
</dbReference>
<dbReference type="Gene3D" id="3.10.580.10">
    <property type="entry name" value="CBS-domain"/>
    <property type="match status" value="3"/>
</dbReference>
<reference evidence="7" key="1">
    <citation type="submission" date="2021-01" db="EMBL/GenBank/DDBJ databases">
        <authorList>
            <person name="Corre E."/>
            <person name="Pelletier E."/>
            <person name="Niang G."/>
            <person name="Scheremetjew M."/>
            <person name="Finn R."/>
            <person name="Kale V."/>
            <person name="Holt S."/>
            <person name="Cochrane G."/>
            <person name="Meng A."/>
            <person name="Brown T."/>
            <person name="Cohen L."/>
        </authorList>
    </citation>
    <scope>NUCLEOTIDE SEQUENCE</scope>
    <source>
        <strain evidence="7">CCMP1320</strain>
    </source>
</reference>
<keyword evidence="3 4" id="KW-0129">CBS domain</keyword>